<evidence type="ECO:0000313" key="2">
    <source>
        <dbReference type="EMBL" id="AWN23913.1"/>
    </source>
</evidence>
<dbReference type="AlphaFoldDB" id="A0A2Z3JFH2"/>
<name>A0A2Z3JFH2_9DEIO</name>
<dbReference type="KEGG" id="dez:DKM44_12295"/>
<accession>A0A2Z3JFH2</accession>
<sequence>MIRLLLALFGLALIALLGLASLWLLGQVLSGFGHFLVGMAAVLGGALRFALVAGVLGGLAYVLGGAWARPGR</sequence>
<keyword evidence="1" id="KW-1133">Transmembrane helix</keyword>
<organism evidence="2 3">
    <name type="scientific">Deinococcus irradiatisoli</name>
    <dbReference type="NCBI Taxonomy" id="2202254"/>
    <lineage>
        <taxon>Bacteria</taxon>
        <taxon>Thermotogati</taxon>
        <taxon>Deinococcota</taxon>
        <taxon>Deinococci</taxon>
        <taxon>Deinococcales</taxon>
        <taxon>Deinococcaceae</taxon>
        <taxon>Deinococcus</taxon>
    </lineage>
</organism>
<evidence type="ECO:0000256" key="1">
    <source>
        <dbReference type="SAM" id="Phobius"/>
    </source>
</evidence>
<gene>
    <name evidence="2" type="ORF">DKM44_12295</name>
</gene>
<proteinExistence type="predicted"/>
<dbReference type="EMBL" id="CP029494">
    <property type="protein sequence ID" value="AWN23913.1"/>
    <property type="molecule type" value="Genomic_DNA"/>
</dbReference>
<feature type="transmembrane region" description="Helical" evidence="1">
    <location>
        <begin position="36"/>
        <end position="63"/>
    </location>
</feature>
<reference evidence="2 3" key="1">
    <citation type="submission" date="2018-05" db="EMBL/GenBank/DDBJ databases">
        <title>Complete Genome Sequence of Deinococcus sp. strain 17bor-2.</title>
        <authorList>
            <person name="Srinivasan S."/>
        </authorList>
    </citation>
    <scope>NUCLEOTIDE SEQUENCE [LARGE SCALE GENOMIC DNA]</scope>
    <source>
        <strain evidence="2 3">17bor-2</strain>
    </source>
</reference>
<evidence type="ECO:0000313" key="3">
    <source>
        <dbReference type="Proteomes" id="UP000245368"/>
    </source>
</evidence>
<dbReference type="RefSeq" id="WP_109827641.1">
    <property type="nucleotide sequence ID" value="NZ_CP029494.1"/>
</dbReference>
<protein>
    <submittedName>
        <fullName evidence="2">Uncharacterized protein</fullName>
    </submittedName>
</protein>
<keyword evidence="3" id="KW-1185">Reference proteome</keyword>
<keyword evidence="1" id="KW-0472">Membrane</keyword>
<keyword evidence="1" id="KW-0812">Transmembrane</keyword>
<dbReference type="Proteomes" id="UP000245368">
    <property type="component" value="Chromosome"/>
</dbReference>